<evidence type="ECO:0000256" key="3">
    <source>
        <dbReference type="ARBA" id="ARBA00022475"/>
    </source>
</evidence>
<evidence type="ECO:0000256" key="8">
    <source>
        <dbReference type="ARBA" id="ARBA00023136"/>
    </source>
</evidence>
<dbReference type="RefSeq" id="XP_018331763.1">
    <property type="nucleotide sequence ID" value="XM_018476261.2"/>
</dbReference>
<feature type="transmembrane region" description="Helical" evidence="12">
    <location>
        <begin position="464"/>
        <end position="486"/>
    </location>
</feature>
<evidence type="ECO:0000256" key="5">
    <source>
        <dbReference type="ARBA" id="ARBA00022692"/>
    </source>
</evidence>
<organism evidence="13 14">
    <name type="scientific">Agrilus planipennis</name>
    <name type="common">Emerald ash borer</name>
    <name type="synonym">Agrilus marcopoli</name>
    <dbReference type="NCBI Taxonomy" id="224129"/>
    <lineage>
        <taxon>Eukaryota</taxon>
        <taxon>Metazoa</taxon>
        <taxon>Ecdysozoa</taxon>
        <taxon>Arthropoda</taxon>
        <taxon>Hexapoda</taxon>
        <taxon>Insecta</taxon>
        <taxon>Pterygota</taxon>
        <taxon>Neoptera</taxon>
        <taxon>Endopterygota</taxon>
        <taxon>Coleoptera</taxon>
        <taxon>Polyphaga</taxon>
        <taxon>Elateriformia</taxon>
        <taxon>Buprestoidea</taxon>
        <taxon>Buprestidae</taxon>
        <taxon>Agrilinae</taxon>
        <taxon>Agrilus</taxon>
    </lineage>
</organism>
<keyword evidence="5 12" id="KW-0812">Transmembrane</keyword>
<feature type="transmembrane region" description="Helical" evidence="12">
    <location>
        <begin position="7"/>
        <end position="30"/>
    </location>
</feature>
<keyword evidence="8 12" id="KW-0472">Membrane</keyword>
<dbReference type="OrthoDB" id="195015at2759"/>
<dbReference type="KEGG" id="apln:108741446"/>
<keyword evidence="4" id="KW-0716">Sensory transduction</keyword>
<evidence type="ECO:0000313" key="13">
    <source>
        <dbReference type="Proteomes" id="UP000192223"/>
    </source>
</evidence>
<evidence type="ECO:0000256" key="10">
    <source>
        <dbReference type="ARBA" id="ARBA00023170"/>
    </source>
</evidence>
<evidence type="ECO:0000256" key="1">
    <source>
        <dbReference type="ARBA" id="ARBA00004651"/>
    </source>
</evidence>
<proteinExistence type="inferred from homology"/>
<keyword evidence="13" id="KW-1185">Reference proteome</keyword>
<evidence type="ECO:0000313" key="14">
    <source>
        <dbReference type="RefSeq" id="XP_018331763.1"/>
    </source>
</evidence>
<keyword evidence="6" id="KW-0552">Olfaction</keyword>
<evidence type="ECO:0000256" key="9">
    <source>
        <dbReference type="ARBA" id="ARBA00023157"/>
    </source>
</evidence>
<dbReference type="GO" id="GO:0005737">
    <property type="term" value="C:cytoplasm"/>
    <property type="evidence" value="ECO:0007669"/>
    <property type="project" value="TreeGrafter"/>
</dbReference>
<comment type="similarity">
    <text evidence="2">Belongs to the CD36 family.</text>
</comment>
<reference evidence="14" key="1">
    <citation type="submission" date="2025-08" db="UniProtKB">
        <authorList>
            <consortium name="RefSeq"/>
        </authorList>
    </citation>
    <scope>IDENTIFICATION</scope>
    <source>
        <tissue evidence="14">Entire body</tissue>
    </source>
</reference>
<sequence length="517" mass="59425">MKVNPHVPYLAAVSGAILFFVTFHISWFAIPEYVHRLIAQEAFITKGSHSFNMWSTKSHNFKFKIYVFNITNPSEVKDGRKPVLKEIGPYVYDLVRDHIKVEEKPLTDSVIYYERKTYYFNKTESGNLEEADIFTIFNTELLSSAMELYLIFPDLLSILTQVFPYLFPGMKDAFLQKSVREVFFDGIVINCESEVADSVCRHIEPDSLGNLRHAPNNSKNFVVSLFVNESEAGPFEMYRGVNNLLNRGQLKTINHKNTLDIWKGECDVVKGSDGFFFSPLTNIQDHVDIYIPEICRPLHFVQENKISDTIQQFLLNNKSFSFDNTDCYCADESVNNNSLKAACPPYGIMEIRQCIRTSMWLSLPHFYLADKNLLNPVEGLKPESNLHSSFINIETVSGVTMNATVRIQFNQRVKQIKDFFYLENVSDCVIPLGWIETSYHLLDDFKDSIDKHVHRLNLITIAKWSLLIVGSVLTSAAIVFCIYFELCSENVKNKFPLCAKFKSRKADQQLELYNTVL</sequence>
<dbReference type="GO" id="GO:0005044">
    <property type="term" value="F:scavenger receptor activity"/>
    <property type="evidence" value="ECO:0007669"/>
    <property type="project" value="TreeGrafter"/>
</dbReference>
<comment type="subcellular location">
    <subcellularLocation>
        <location evidence="1">Cell membrane</location>
        <topology evidence="1">Multi-pass membrane protein</topology>
    </subcellularLocation>
</comment>
<dbReference type="InterPro" id="IPR002159">
    <property type="entry name" value="CD36_fam"/>
</dbReference>
<evidence type="ECO:0000256" key="7">
    <source>
        <dbReference type="ARBA" id="ARBA00022989"/>
    </source>
</evidence>
<dbReference type="Proteomes" id="UP000192223">
    <property type="component" value="Unplaced"/>
</dbReference>
<dbReference type="PANTHER" id="PTHR11923">
    <property type="entry name" value="SCAVENGER RECEPTOR CLASS B TYPE-1 SR-B1"/>
    <property type="match status" value="1"/>
</dbReference>
<keyword evidence="7 12" id="KW-1133">Transmembrane helix</keyword>
<evidence type="ECO:0000256" key="4">
    <source>
        <dbReference type="ARBA" id="ARBA00022606"/>
    </source>
</evidence>
<dbReference type="GeneID" id="108741446"/>
<keyword evidence="9" id="KW-1015">Disulfide bond</keyword>
<keyword evidence="3" id="KW-1003">Cell membrane</keyword>
<evidence type="ECO:0000256" key="6">
    <source>
        <dbReference type="ARBA" id="ARBA00022725"/>
    </source>
</evidence>
<evidence type="ECO:0000256" key="11">
    <source>
        <dbReference type="ARBA" id="ARBA00023180"/>
    </source>
</evidence>
<name>A0A1W4XH30_AGRPL</name>
<accession>A0A1W4XH30</accession>
<dbReference type="PRINTS" id="PR01609">
    <property type="entry name" value="CD36FAMILY"/>
</dbReference>
<evidence type="ECO:0000256" key="12">
    <source>
        <dbReference type="SAM" id="Phobius"/>
    </source>
</evidence>
<dbReference type="GO" id="GO:0005886">
    <property type="term" value="C:plasma membrane"/>
    <property type="evidence" value="ECO:0007669"/>
    <property type="project" value="UniProtKB-SubCell"/>
</dbReference>
<dbReference type="GO" id="GO:0007608">
    <property type="term" value="P:sensory perception of smell"/>
    <property type="evidence" value="ECO:0007669"/>
    <property type="project" value="UniProtKB-KW"/>
</dbReference>
<protein>
    <submittedName>
        <fullName evidence="14">Sensory neuron membrane protein 1-like</fullName>
    </submittedName>
</protein>
<keyword evidence="10" id="KW-0675">Receptor</keyword>
<evidence type="ECO:0000256" key="2">
    <source>
        <dbReference type="ARBA" id="ARBA00010532"/>
    </source>
</evidence>
<dbReference type="AlphaFoldDB" id="A0A1W4XH30"/>
<dbReference type="PANTHER" id="PTHR11923:SF69">
    <property type="entry name" value="SENSORY NEURON MEMBRANE PROTEIN 1"/>
    <property type="match status" value="1"/>
</dbReference>
<dbReference type="InParanoid" id="A0A1W4XH30"/>
<dbReference type="STRING" id="224129.A0A1W4XH30"/>
<gene>
    <name evidence="14" type="primary">LOC108741446</name>
</gene>
<dbReference type="Pfam" id="PF01130">
    <property type="entry name" value="CD36"/>
    <property type="match status" value="1"/>
</dbReference>
<keyword evidence="11" id="KW-0325">Glycoprotein</keyword>